<keyword evidence="2" id="KW-1185">Reference proteome</keyword>
<accession>A0A4P6HI24</accession>
<dbReference type="EMBL" id="CP026538">
    <property type="protein sequence ID" value="QAZ66156.1"/>
    <property type="molecule type" value="Genomic_DNA"/>
</dbReference>
<evidence type="ECO:0000313" key="2">
    <source>
        <dbReference type="Proteomes" id="UP000293296"/>
    </source>
</evidence>
<sequence length="78" mass="8782">MSCRQGALIALVRTDWGCCSAFDLVAYDMQQDRIFRIGLADILQRHDSRFEKEGGWDGMWLPYLANNSSTTTFASGSE</sequence>
<dbReference type="KEGG" id="dcb:C3Y92_02435"/>
<dbReference type="Proteomes" id="UP000293296">
    <property type="component" value="Chromosome"/>
</dbReference>
<gene>
    <name evidence="1" type="ORF">C3Y92_02435</name>
</gene>
<reference evidence="1 2" key="1">
    <citation type="submission" date="2018-02" db="EMBL/GenBank/DDBJ databases">
        <title>Genome sequence of Desulfovibrio carbinolicus DSM 3852.</title>
        <authorList>
            <person name="Wilbanks E."/>
            <person name="Skennerton C.T."/>
            <person name="Orphan V.J."/>
        </authorList>
    </citation>
    <scope>NUCLEOTIDE SEQUENCE [LARGE SCALE GENOMIC DNA]</scope>
    <source>
        <strain evidence="1 2">DSM 3852</strain>
    </source>
</reference>
<name>A0A4P6HI24_9BACT</name>
<organism evidence="1 2">
    <name type="scientific">Solidesulfovibrio carbinolicus</name>
    <dbReference type="NCBI Taxonomy" id="296842"/>
    <lineage>
        <taxon>Bacteria</taxon>
        <taxon>Pseudomonadati</taxon>
        <taxon>Thermodesulfobacteriota</taxon>
        <taxon>Desulfovibrionia</taxon>
        <taxon>Desulfovibrionales</taxon>
        <taxon>Desulfovibrionaceae</taxon>
        <taxon>Solidesulfovibrio</taxon>
    </lineage>
</organism>
<proteinExistence type="predicted"/>
<dbReference type="AlphaFoldDB" id="A0A4P6HI24"/>
<evidence type="ECO:0000313" key="1">
    <source>
        <dbReference type="EMBL" id="QAZ66156.1"/>
    </source>
</evidence>
<protein>
    <submittedName>
        <fullName evidence="1">Uncharacterized protein</fullName>
    </submittedName>
</protein>